<dbReference type="GO" id="GO:0005737">
    <property type="term" value="C:cytoplasm"/>
    <property type="evidence" value="ECO:0007669"/>
    <property type="project" value="TreeGrafter"/>
</dbReference>
<gene>
    <name evidence="7" type="ORF">DSPE1174_LOCUS15573</name>
</gene>
<dbReference type="EMBL" id="HBGS01030529">
    <property type="protein sequence ID" value="CAD9429059.1"/>
    <property type="molecule type" value="Transcribed_RNA"/>
</dbReference>
<dbReference type="SUPFAM" id="SSF54534">
    <property type="entry name" value="FKBP-like"/>
    <property type="match status" value="1"/>
</dbReference>
<dbReference type="EC" id="5.2.1.8" evidence="2 5"/>
<reference evidence="7" key="1">
    <citation type="submission" date="2021-01" db="EMBL/GenBank/DDBJ databases">
        <authorList>
            <person name="Corre E."/>
            <person name="Pelletier E."/>
            <person name="Niang G."/>
            <person name="Scheremetjew M."/>
            <person name="Finn R."/>
            <person name="Kale V."/>
            <person name="Holt S."/>
            <person name="Cochrane G."/>
            <person name="Meng A."/>
            <person name="Brown T."/>
            <person name="Cohen L."/>
        </authorList>
    </citation>
    <scope>NUCLEOTIDE SEQUENCE</scope>
    <source>
        <strain evidence="7">CCMP1381</strain>
    </source>
</reference>
<dbReference type="InterPro" id="IPR050689">
    <property type="entry name" value="FKBP-type_PPIase"/>
</dbReference>
<organism evidence="7">
    <name type="scientific">Octactis speculum</name>
    <dbReference type="NCBI Taxonomy" id="3111310"/>
    <lineage>
        <taxon>Eukaryota</taxon>
        <taxon>Sar</taxon>
        <taxon>Stramenopiles</taxon>
        <taxon>Ochrophyta</taxon>
        <taxon>Dictyochophyceae</taxon>
        <taxon>Dictyochales</taxon>
        <taxon>Dictyochaceae</taxon>
        <taxon>Octactis</taxon>
    </lineage>
</organism>
<evidence type="ECO:0000256" key="4">
    <source>
        <dbReference type="ARBA" id="ARBA00023235"/>
    </source>
</evidence>
<dbReference type="PROSITE" id="PS50059">
    <property type="entry name" value="FKBP_PPIASE"/>
    <property type="match status" value="1"/>
</dbReference>
<feature type="domain" description="PPIase FKBP-type" evidence="6">
    <location>
        <begin position="28"/>
        <end position="121"/>
    </location>
</feature>
<dbReference type="PANTHER" id="PTHR10516:SF443">
    <property type="entry name" value="FK506-BINDING PROTEIN 59-RELATED"/>
    <property type="match status" value="1"/>
</dbReference>
<dbReference type="InterPro" id="IPR001179">
    <property type="entry name" value="PPIase_FKBP_dom"/>
</dbReference>
<dbReference type="Pfam" id="PF00254">
    <property type="entry name" value="FKBP_C"/>
    <property type="match status" value="1"/>
</dbReference>
<accession>A0A7S2G597</accession>
<dbReference type="PANTHER" id="PTHR10516">
    <property type="entry name" value="PEPTIDYL-PROLYL CIS-TRANS ISOMERASE"/>
    <property type="match status" value="1"/>
</dbReference>
<name>A0A7S2G597_9STRA</name>
<evidence type="ECO:0000256" key="3">
    <source>
        <dbReference type="ARBA" id="ARBA00023110"/>
    </source>
</evidence>
<evidence type="ECO:0000256" key="1">
    <source>
        <dbReference type="ARBA" id="ARBA00000971"/>
    </source>
</evidence>
<keyword evidence="3 5" id="KW-0697">Rotamase</keyword>
<evidence type="ECO:0000313" key="7">
    <source>
        <dbReference type="EMBL" id="CAD9429059.1"/>
    </source>
</evidence>
<protein>
    <recommendedName>
        <fullName evidence="2 5">peptidylprolyl isomerase</fullName>
        <ecNumber evidence="2 5">5.2.1.8</ecNumber>
    </recommendedName>
</protein>
<evidence type="ECO:0000256" key="2">
    <source>
        <dbReference type="ARBA" id="ARBA00013194"/>
    </source>
</evidence>
<dbReference type="InterPro" id="IPR046357">
    <property type="entry name" value="PPIase_dom_sf"/>
</dbReference>
<proteinExistence type="predicted"/>
<evidence type="ECO:0000259" key="6">
    <source>
        <dbReference type="PROSITE" id="PS50059"/>
    </source>
</evidence>
<dbReference type="AlphaFoldDB" id="A0A7S2G597"/>
<sequence>MTSKNLTPSTFKVDILVAGDGLNYPKSGQVCTVQYTAYIMNENGTEGPVFDSTHERGKPFRFKLGTEQVIDGLDRGVARLSLAERAKITIGSNLAYGVRGFPFLVPPNTALMYDLELLEFK</sequence>
<comment type="catalytic activity">
    <reaction evidence="1 5">
        <text>[protein]-peptidylproline (omega=180) = [protein]-peptidylproline (omega=0)</text>
        <dbReference type="Rhea" id="RHEA:16237"/>
        <dbReference type="Rhea" id="RHEA-COMP:10747"/>
        <dbReference type="Rhea" id="RHEA-COMP:10748"/>
        <dbReference type="ChEBI" id="CHEBI:83833"/>
        <dbReference type="ChEBI" id="CHEBI:83834"/>
        <dbReference type="EC" id="5.2.1.8"/>
    </reaction>
</comment>
<keyword evidence="4 5" id="KW-0413">Isomerase</keyword>
<dbReference type="Gene3D" id="3.10.50.40">
    <property type="match status" value="1"/>
</dbReference>
<dbReference type="GO" id="GO:0003755">
    <property type="term" value="F:peptidyl-prolyl cis-trans isomerase activity"/>
    <property type="evidence" value="ECO:0007669"/>
    <property type="project" value="UniProtKB-KW"/>
</dbReference>
<evidence type="ECO:0000256" key="5">
    <source>
        <dbReference type="PROSITE-ProRule" id="PRU00277"/>
    </source>
</evidence>